<dbReference type="RefSeq" id="WP_185060107.1">
    <property type="nucleotide sequence ID" value="NZ_BAABJP010000024.1"/>
</dbReference>
<organism evidence="3 4">
    <name type="scientific">Pseudonocardia eucalypti</name>
    <dbReference type="NCBI Taxonomy" id="648755"/>
    <lineage>
        <taxon>Bacteria</taxon>
        <taxon>Bacillati</taxon>
        <taxon>Actinomycetota</taxon>
        <taxon>Actinomycetes</taxon>
        <taxon>Pseudonocardiales</taxon>
        <taxon>Pseudonocardiaceae</taxon>
        <taxon>Pseudonocardia</taxon>
    </lineage>
</organism>
<protein>
    <recommendedName>
        <fullName evidence="2">Mce/MlaD domain-containing protein</fullName>
    </recommendedName>
</protein>
<proteinExistence type="predicted"/>
<evidence type="ECO:0000259" key="2">
    <source>
        <dbReference type="Pfam" id="PF02470"/>
    </source>
</evidence>
<dbReference type="Proteomes" id="UP001428817">
    <property type="component" value="Unassembled WGS sequence"/>
</dbReference>
<feature type="region of interest" description="Disordered" evidence="1">
    <location>
        <begin position="383"/>
        <end position="412"/>
    </location>
</feature>
<comment type="caution">
    <text evidence="3">The sequence shown here is derived from an EMBL/GenBank/DDBJ whole genome shotgun (WGS) entry which is preliminary data.</text>
</comment>
<dbReference type="InterPro" id="IPR003399">
    <property type="entry name" value="Mce/MlaD"/>
</dbReference>
<accession>A0ABP9QGL9</accession>
<dbReference type="InterPro" id="IPR052336">
    <property type="entry name" value="MlaD_Phospholipid_Transporter"/>
</dbReference>
<reference evidence="4" key="1">
    <citation type="journal article" date="2019" name="Int. J. Syst. Evol. Microbiol.">
        <title>The Global Catalogue of Microorganisms (GCM) 10K type strain sequencing project: providing services to taxonomists for standard genome sequencing and annotation.</title>
        <authorList>
            <consortium name="The Broad Institute Genomics Platform"/>
            <consortium name="The Broad Institute Genome Sequencing Center for Infectious Disease"/>
            <person name="Wu L."/>
            <person name="Ma J."/>
        </authorList>
    </citation>
    <scope>NUCLEOTIDE SEQUENCE [LARGE SCALE GENOMIC DNA]</scope>
    <source>
        <strain evidence="4">JCM 18303</strain>
    </source>
</reference>
<dbReference type="PANTHER" id="PTHR33371:SF4">
    <property type="entry name" value="INTERMEMBRANE PHOSPHOLIPID TRANSPORT SYSTEM BINDING PROTEIN MLAD"/>
    <property type="match status" value="1"/>
</dbReference>
<evidence type="ECO:0000256" key="1">
    <source>
        <dbReference type="SAM" id="MobiDB-lite"/>
    </source>
</evidence>
<dbReference type="PANTHER" id="PTHR33371">
    <property type="entry name" value="INTERMEMBRANE PHOSPHOLIPID TRANSPORT SYSTEM BINDING PROTEIN MLAD-RELATED"/>
    <property type="match status" value="1"/>
</dbReference>
<sequence length="412" mass="43646">MSKAVKIFAALLAAVVVVGAGAYFISTSGSYRVKFLMPSAAQLADGSPVLIRGFDVGGIDSLEVRDGKALVTVTISGDDVPLHEGTTTMVEWASTLGERVLTIYPGPESNPVIPEDALVTAPARQIEVDQVVSALDAPTRAKVTSLIQQINATVDGRDQDMKATLNSAGPTVQALGEVLAAVGKDGPAIKQLVGQLHGLVQTAVQRQDQVGGTINNLAGFTDATAARQEKFADGLKELPGTLRTARDTLVKVHPATEATVPLLEDLEPGIDRLVGVSRDLAPLTHDLRPAMDRLVPTLWAAHDLLGHAPGLLDAASDDLSVIREILRDYRPAAAFMRPYAPEIAGFFSNWTSAFGSYDSQGKYWSGIIAEGIDGMHEYPFRVPGQVPNPGPRPGELVGQPWDDPDATGSEPR</sequence>
<evidence type="ECO:0000313" key="4">
    <source>
        <dbReference type="Proteomes" id="UP001428817"/>
    </source>
</evidence>
<keyword evidence="4" id="KW-1185">Reference proteome</keyword>
<gene>
    <name evidence="3" type="ORF">GCM10023321_46120</name>
</gene>
<evidence type="ECO:0000313" key="3">
    <source>
        <dbReference type="EMBL" id="GAA5161606.1"/>
    </source>
</evidence>
<dbReference type="EMBL" id="BAABJP010000024">
    <property type="protein sequence ID" value="GAA5161606.1"/>
    <property type="molecule type" value="Genomic_DNA"/>
</dbReference>
<dbReference type="Pfam" id="PF02470">
    <property type="entry name" value="MlaD"/>
    <property type="match status" value="1"/>
</dbReference>
<feature type="domain" description="Mce/MlaD" evidence="2">
    <location>
        <begin position="30"/>
        <end position="106"/>
    </location>
</feature>
<name>A0ABP9QGL9_9PSEU</name>